<reference evidence="7 8" key="1">
    <citation type="submission" date="2016-07" db="EMBL/GenBank/DDBJ databases">
        <title>Pervasive Adenine N6-methylation of Active Genes in Fungi.</title>
        <authorList>
            <consortium name="DOE Joint Genome Institute"/>
            <person name="Mondo S.J."/>
            <person name="Dannebaum R.O."/>
            <person name="Kuo R.C."/>
            <person name="Labutti K."/>
            <person name="Haridas S."/>
            <person name="Kuo A."/>
            <person name="Salamov A."/>
            <person name="Ahrendt S.R."/>
            <person name="Lipzen A."/>
            <person name="Sullivan W."/>
            <person name="Andreopoulos W.B."/>
            <person name="Clum A."/>
            <person name="Lindquist E."/>
            <person name="Daum C."/>
            <person name="Ramamoorthy G.K."/>
            <person name="Gryganskyi A."/>
            <person name="Culley D."/>
            <person name="Magnuson J.K."/>
            <person name="James T.Y."/>
            <person name="O'Malley M.A."/>
            <person name="Stajich J.E."/>
            <person name="Spatafora J.W."/>
            <person name="Visel A."/>
            <person name="Grigoriev I.V."/>
        </authorList>
    </citation>
    <scope>NUCLEOTIDE SEQUENCE [LARGE SCALE GENOMIC DNA]</scope>
    <source>
        <strain evidence="7 8">NRRL 3116</strain>
    </source>
</reference>
<keyword evidence="2 5" id="KW-0812">Transmembrane</keyword>
<keyword evidence="4 5" id="KW-0472">Membrane</keyword>
<dbReference type="PANTHER" id="PTHR46080:SF18">
    <property type="entry name" value="MITOCHONDRIAL SUBSTRATE CARRIER FAMILY PROTEIN J"/>
    <property type="match status" value="1"/>
</dbReference>
<evidence type="ECO:0000313" key="7">
    <source>
        <dbReference type="EMBL" id="ORZ26264.1"/>
    </source>
</evidence>
<keyword evidence="3" id="KW-1133">Transmembrane helix</keyword>
<dbReference type="GeneID" id="33570407"/>
<keyword evidence="8" id="KW-1185">Reference proteome</keyword>
<dbReference type="STRING" id="64571.A0A1Y2GWS0"/>
<dbReference type="GO" id="GO:0016020">
    <property type="term" value="C:membrane"/>
    <property type="evidence" value="ECO:0007669"/>
    <property type="project" value="UniProtKB-SubCell"/>
</dbReference>
<sequence length="394" mass="42801">MTTIPNPVTAALAENAAAYPVQKKVTLGPSSVVAYMFQGTGVFMCLDVIAWPMEVARTRMQASKDNRPQSTFKLLRDIARTEGPTKLFRGLGPFLLTSLPSQFVYLGVYEHATTVIEREFPDRHNSNSAMRVEIAVAGTAGFLAEAVSALFYVPTDIISQRLRVQSEAKGGKHMTSIDIFKSIYRTDGIRGYYQGFMATLMAFTPSSVTHWAGYESTKKLLFNQFIAQEQKQIAQGNPDGFFAKNRFSQNNMIIVGLSALNASVMSLVVSSPFDMVRVRLQLLDSFHKDQAEQLRKGWWSMAKLIAKEEGIRGFFKGMAPKIMASIPGGIGYLFAYEYIKESLEGDSESSAGIATTAKTASSASSVSSALSASASSVTASTSVSSILPPTFSSA</sequence>
<feature type="repeat" description="Solcar" evidence="5">
    <location>
        <begin position="132"/>
        <end position="220"/>
    </location>
</feature>
<protein>
    <submittedName>
        <fullName evidence="7">Mitochondrial carrier domain-containing protein</fullName>
    </submittedName>
</protein>
<evidence type="ECO:0000256" key="4">
    <source>
        <dbReference type="ARBA" id="ARBA00023136"/>
    </source>
</evidence>
<comment type="similarity">
    <text evidence="6">Belongs to the mitochondrial carrier (TC 2.A.29) family.</text>
</comment>
<dbReference type="PANTHER" id="PTHR46080">
    <property type="entry name" value="MITOCHONDRIAL SUBSTRATE CARRIER FAMILY PROTEIN J"/>
    <property type="match status" value="1"/>
</dbReference>
<dbReference type="OrthoDB" id="250329at2759"/>
<evidence type="ECO:0000256" key="2">
    <source>
        <dbReference type="ARBA" id="ARBA00022692"/>
    </source>
</evidence>
<evidence type="ECO:0000256" key="5">
    <source>
        <dbReference type="PROSITE-ProRule" id="PRU00282"/>
    </source>
</evidence>
<dbReference type="SUPFAM" id="SSF103506">
    <property type="entry name" value="Mitochondrial carrier"/>
    <property type="match status" value="1"/>
</dbReference>
<evidence type="ECO:0000313" key="8">
    <source>
        <dbReference type="Proteomes" id="UP000193648"/>
    </source>
</evidence>
<name>A0A1Y2GWS0_9FUNG</name>
<keyword evidence="6" id="KW-0813">Transport</keyword>
<feature type="repeat" description="Solcar" evidence="5">
    <location>
        <begin position="250"/>
        <end position="342"/>
    </location>
</feature>
<feature type="repeat" description="Solcar" evidence="5">
    <location>
        <begin position="30"/>
        <end position="115"/>
    </location>
</feature>
<dbReference type="RefSeq" id="XP_021884029.1">
    <property type="nucleotide sequence ID" value="XM_022028564.1"/>
</dbReference>
<dbReference type="InterPro" id="IPR018108">
    <property type="entry name" value="MCP_transmembrane"/>
</dbReference>
<dbReference type="EMBL" id="MCFF01000007">
    <property type="protein sequence ID" value="ORZ26264.1"/>
    <property type="molecule type" value="Genomic_DNA"/>
</dbReference>
<accession>A0A1Y2GWS0</accession>
<dbReference type="Gene3D" id="1.50.40.10">
    <property type="entry name" value="Mitochondrial carrier domain"/>
    <property type="match status" value="2"/>
</dbReference>
<evidence type="ECO:0000256" key="1">
    <source>
        <dbReference type="ARBA" id="ARBA00004141"/>
    </source>
</evidence>
<evidence type="ECO:0000256" key="3">
    <source>
        <dbReference type="ARBA" id="ARBA00022989"/>
    </source>
</evidence>
<dbReference type="Pfam" id="PF00153">
    <property type="entry name" value="Mito_carr"/>
    <property type="match status" value="3"/>
</dbReference>
<comment type="subcellular location">
    <subcellularLocation>
        <location evidence="1">Membrane</location>
        <topology evidence="1">Multi-pass membrane protein</topology>
    </subcellularLocation>
</comment>
<dbReference type="Proteomes" id="UP000193648">
    <property type="component" value="Unassembled WGS sequence"/>
</dbReference>
<comment type="caution">
    <text evidence="7">The sequence shown here is derived from an EMBL/GenBank/DDBJ whole genome shotgun (WGS) entry which is preliminary data.</text>
</comment>
<gene>
    <name evidence="7" type="ORF">BCR41DRAFT_393463</name>
</gene>
<organism evidence="7 8">
    <name type="scientific">Lobosporangium transversale</name>
    <dbReference type="NCBI Taxonomy" id="64571"/>
    <lineage>
        <taxon>Eukaryota</taxon>
        <taxon>Fungi</taxon>
        <taxon>Fungi incertae sedis</taxon>
        <taxon>Mucoromycota</taxon>
        <taxon>Mortierellomycotina</taxon>
        <taxon>Mortierellomycetes</taxon>
        <taxon>Mortierellales</taxon>
        <taxon>Mortierellaceae</taxon>
        <taxon>Lobosporangium</taxon>
    </lineage>
</organism>
<dbReference type="AlphaFoldDB" id="A0A1Y2GWS0"/>
<dbReference type="PROSITE" id="PS50920">
    <property type="entry name" value="SOLCAR"/>
    <property type="match status" value="3"/>
</dbReference>
<dbReference type="InParanoid" id="A0A1Y2GWS0"/>
<dbReference type="InterPro" id="IPR023395">
    <property type="entry name" value="MCP_dom_sf"/>
</dbReference>
<proteinExistence type="inferred from homology"/>
<evidence type="ECO:0000256" key="6">
    <source>
        <dbReference type="RuleBase" id="RU000488"/>
    </source>
</evidence>